<dbReference type="AlphaFoldDB" id="A0A8K0R9E0"/>
<dbReference type="EMBL" id="JAGMVJ010000008">
    <property type="protein sequence ID" value="KAH7088424.1"/>
    <property type="molecule type" value="Genomic_DNA"/>
</dbReference>
<keyword evidence="2" id="KW-1185">Reference proteome</keyword>
<feature type="non-terminal residue" evidence="1">
    <location>
        <position position="57"/>
    </location>
</feature>
<reference evidence="1" key="1">
    <citation type="journal article" date="2021" name="Nat. Commun.">
        <title>Genetic determinants of endophytism in the Arabidopsis root mycobiome.</title>
        <authorList>
            <person name="Mesny F."/>
            <person name="Miyauchi S."/>
            <person name="Thiergart T."/>
            <person name="Pickel B."/>
            <person name="Atanasova L."/>
            <person name="Karlsson M."/>
            <person name="Huettel B."/>
            <person name="Barry K.W."/>
            <person name="Haridas S."/>
            <person name="Chen C."/>
            <person name="Bauer D."/>
            <person name="Andreopoulos W."/>
            <person name="Pangilinan J."/>
            <person name="LaButti K."/>
            <person name="Riley R."/>
            <person name="Lipzen A."/>
            <person name="Clum A."/>
            <person name="Drula E."/>
            <person name="Henrissat B."/>
            <person name="Kohler A."/>
            <person name="Grigoriev I.V."/>
            <person name="Martin F.M."/>
            <person name="Hacquard S."/>
        </authorList>
    </citation>
    <scope>NUCLEOTIDE SEQUENCE</scope>
    <source>
        <strain evidence="1">MPI-SDFR-AT-0120</strain>
    </source>
</reference>
<sequence>AQMSRSAFRQTTRFKDRAYLLLGLINICFPRPYVKGWKAFGHPQEEVLKVSTDQLIL</sequence>
<evidence type="ECO:0000313" key="2">
    <source>
        <dbReference type="Proteomes" id="UP000813461"/>
    </source>
</evidence>
<gene>
    <name evidence="1" type="ORF">FB567DRAFT_425176</name>
</gene>
<evidence type="ECO:0000313" key="1">
    <source>
        <dbReference type="EMBL" id="KAH7088424.1"/>
    </source>
</evidence>
<feature type="non-terminal residue" evidence="1">
    <location>
        <position position="1"/>
    </location>
</feature>
<comment type="caution">
    <text evidence="1">The sequence shown here is derived from an EMBL/GenBank/DDBJ whole genome shotgun (WGS) entry which is preliminary data.</text>
</comment>
<proteinExistence type="predicted"/>
<dbReference type="Proteomes" id="UP000813461">
    <property type="component" value="Unassembled WGS sequence"/>
</dbReference>
<dbReference type="OrthoDB" id="2688706at2759"/>
<protein>
    <submittedName>
        <fullName evidence="1">Uncharacterized protein</fullName>
    </submittedName>
</protein>
<accession>A0A8K0R9E0</accession>
<name>A0A8K0R9E0_9PLEO</name>
<organism evidence="1 2">
    <name type="scientific">Paraphoma chrysanthemicola</name>
    <dbReference type="NCBI Taxonomy" id="798071"/>
    <lineage>
        <taxon>Eukaryota</taxon>
        <taxon>Fungi</taxon>
        <taxon>Dikarya</taxon>
        <taxon>Ascomycota</taxon>
        <taxon>Pezizomycotina</taxon>
        <taxon>Dothideomycetes</taxon>
        <taxon>Pleosporomycetidae</taxon>
        <taxon>Pleosporales</taxon>
        <taxon>Pleosporineae</taxon>
        <taxon>Phaeosphaeriaceae</taxon>
        <taxon>Paraphoma</taxon>
    </lineage>
</organism>